<feature type="domain" description="Inositolphosphotransferase Aur1/Ipt1" evidence="2">
    <location>
        <begin position="57"/>
        <end position="194"/>
    </location>
</feature>
<dbReference type="AlphaFoldDB" id="A0A383R9T1"/>
<dbReference type="Pfam" id="PF14378">
    <property type="entry name" value="PAP2_3"/>
    <property type="match status" value="1"/>
</dbReference>
<dbReference type="InterPro" id="IPR036938">
    <property type="entry name" value="PAP2/HPO_sf"/>
</dbReference>
<proteinExistence type="predicted"/>
<evidence type="ECO:0000313" key="4">
    <source>
        <dbReference type="Proteomes" id="UP000304148"/>
    </source>
</evidence>
<keyword evidence="1" id="KW-1133">Transmembrane helix</keyword>
<feature type="transmembrane region" description="Helical" evidence="1">
    <location>
        <begin position="76"/>
        <end position="98"/>
    </location>
</feature>
<evidence type="ECO:0000256" key="1">
    <source>
        <dbReference type="SAM" id="Phobius"/>
    </source>
</evidence>
<protein>
    <recommendedName>
        <fullName evidence="2">Inositolphosphotransferase Aur1/Ipt1 domain-containing protein</fullName>
    </recommendedName>
</protein>
<evidence type="ECO:0000313" key="3">
    <source>
        <dbReference type="EMBL" id="SYX83332.1"/>
    </source>
</evidence>
<organism evidence="3 4">
    <name type="scientific">Paenibacillus alvei</name>
    <name type="common">Bacillus alvei</name>
    <dbReference type="NCBI Taxonomy" id="44250"/>
    <lineage>
        <taxon>Bacteria</taxon>
        <taxon>Bacillati</taxon>
        <taxon>Bacillota</taxon>
        <taxon>Bacilli</taxon>
        <taxon>Bacillales</taxon>
        <taxon>Paenibacillaceae</taxon>
        <taxon>Paenibacillus</taxon>
    </lineage>
</organism>
<keyword evidence="1" id="KW-0472">Membrane</keyword>
<feature type="transmembrane region" description="Helical" evidence="1">
    <location>
        <begin position="7"/>
        <end position="27"/>
    </location>
</feature>
<dbReference type="SUPFAM" id="SSF48317">
    <property type="entry name" value="Acid phosphatase/Vanadium-dependent haloperoxidase"/>
    <property type="match status" value="1"/>
</dbReference>
<reference evidence="4" key="1">
    <citation type="submission" date="2018-08" db="EMBL/GenBank/DDBJ databases">
        <authorList>
            <person name="Chevrot R."/>
        </authorList>
    </citation>
    <scope>NUCLEOTIDE SEQUENCE [LARGE SCALE GENOMIC DNA]</scope>
</reference>
<name>A0A383R9T1_PAEAL</name>
<dbReference type="EMBL" id="LS992241">
    <property type="protein sequence ID" value="SYX83332.1"/>
    <property type="molecule type" value="Genomic_DNA"/>
</dbReference>
<dbReference type="InterPro" id="IPR026841">
    <property type="entry name" value="Aur1/Ipt1"/>
</dbReference>
<dbReference type="RefSeq" id="WP_138185450.1">
    <property type="nucleotide sequence ID" value="NZ_LS992241.1"/>
</dbReference>
<feature type="transmembrane region" description="Helical" evidence="1">
    <location>
        <begin position="47"/>
        <end position="69"/>
    </location>
</feature>
<feature type="transmembrane region" description="Helical" evidence="1">
    <location>
        <begin position="179"/>
        <end position="197"/>
    </location>
</feature>
<evidence type="ECO:0000259" key="2">
    <source>
        <dbReference type="Pfam" id="PF14378"/>
    </source>
</evidence>
<sequence>MNRKLSAYIPLLWLLAIPVLNICYGLLNHGNTIVHDLSTDLDQEIPFIPAFIIPYVIWYPYIFTVLVLFFRKQRNVYYRTLLSLCAGLVICYMVYAVYQTTVPRPDLGEPGLLTTLVQLVYLTDAPFNCFPSIHVFTSYLMIKAVSDPDSQHRFPYLRSIVLILSWAIIVSTLFVKQHVFMDVAAGIVVAELVYNLICKWLSYLNIVP</sequence>
<dbReference type="Proteomes" id="UP000304148">
    <property type="component" value="Chromosome"/>
</dbReference>
<keyword evidence="1" id="KW-0812">Transmembrane</keyword>
<feature type="transmembrane region" description="Helical" evidence="1">
    <location>
        <begin position="154"/>
        <end position="173"/>
    </location>
</feature>
<feature type="transmembrane region" description="Helical" evidence="1">
    <location>
        <begin position="118"/>
        <end position="142"/>
    </location>
</feature>
<accession>A0A383R9T1</accession>
<gene>
    <name evidence="3" type="ORF">PBLR_11754</name>
</gene>
<dbReference type="GO" id="GO:0016020">
    <property type="term" value="C:membrane"/>
    <property type="evidence" value="ECO:0007669"/>
    <property type="project" value="UniProtKB-SubCell"/>
</dbReference>